<dbReference type="Proteomes" id="UP000037020">
    <property type="component" value="Unassembled WGS sequence"/>
</dbReference>
<accession>A0ABR5IYY3</accession>
<sequence>MSASAADGLADVVVHRTLSDEGIRARARAITVSGPDFRYRADAVVGGPVRTRTWTVLPDAFRLTLPRRDG</sequence>
<proteinExistence type="predicted"/>
<evidence type="ECO:0008006" key="3">
    <source>
        <dbReference type="Google" id="ProtNLM"/>
    </source>
</evidence>
<name>A0ABR5IYY3_9ACTN</name>
<evidence type="ECO:0000313" key="1">
    <source>
        <dbReference type="EMBL" id="KOG86331.1"/>
    </source>
</evidence>
<reference evidence="1 2" key="1">
    <citation type="submission" date="2015-07" db="EMBL/GenBank/DDBJ databases">
        <authorList>
            <person name="Ju K.-S."/>
            <person name="Doroghazi J.R."/>
            <person name="Metcalf W.W."/>
        </authorList>
    </citation>
    <scope>NUCLEOTIDE SEQUENCE [LARGE SCALE GENOMIC DNA]</scope>
    <source>
        <strain evidence="1 2">NRRL B-3589</strain>
    </source>
</reference>
<gene>
    <name evidence="1" type="ORF">ADK38_31655</name>
</gene>
<keyword evidence="2" id="KW-1185">Reference proteome</keyword>
<organism evidence="1 2">
    <name type="scientific">Streptomyces varsoviensis</name>
    <dbReference type="NCBI Taxonomy" id="67373"/>
    <lineage>
        <taxon>Bacteria</taxon>
        <taxon>Bacillati</taxon>
        <taxon>Actinomycetota</taxon>
        <taxon>Actinomycetes</taxon>
        <taxon>Kitasatosporales</taxon>
        <taxon>Streptomycetaceae</taxon>
        <taxon>Streptomyces</taxon>
    </lineage>
</organism>
<dbReference type="EMBL" id="LGUT01002902">
    <property type="protein sequence ID" value="KOG86331.1"/>
    <property type="molecule type" value="Genomic_DNA"/>
</dbReference>
<comment type="caution">
    <text evidence="1">The sequence shown here is derived from an EMBL/GenBank/DDBJ whole genome shotgun (WGS) entry which is preliminary data.</text>
</comment>
<protein>
    <recommendedName>
        <fullName evidence="3">Diacylglycerol kinase</fullName>
    </recommendedName>
</protein>
<evidence type="ECO:0000313" key="2">
    <source>
        <dbReference type="Proteomes" id="UP000037020"/>
    </source>
</evidence>